<keyword evidence="6" id="KW-0414">Isoprene biosynthesis</keyword>
<evidence type="ECO:0000256" key="2">
    <source>
        <dbReference type="ARBA" id="ARBA00009789"/>
    </source>
</evidence>
<sequence>MSPCVVIIPAGGSGSRFGGPVPKQFSLLDGVPLLHHTLRIFDAHPRIFKIYPVLSALPEDLGLAWPFSSTRVQPLACAGPTRAQTVLNALQSLQSLHPPDTWVLVHDAARPCLSRAALDRLIQTLQDDPVGGLLAIPLSDTLKRQNDHDCVATTLDRTGLWAAQTPQMFRLGSLLEALRAHPAATDESSALEGMGLEPRLVMGEITNLKVTWPADLILAQAILEVCHAHRSGI</sequence>
<evidence type="ECO:0000256" key="5">
    <source>
        <dbReference type="ARBA" id="ARBA00022695"/>
    </source>
</evidence>
<dbReference type="EMBL" id="UOYP01000145">
    <property type="protein sequence ID" value="VAY87671.1"/>
    <property type="molecule type" value="Genomic_DNA"/>
</dbReference>
<dbReference type="SUPFAM" id="SSF53448">
    <property type="entry name" value="Nucleotide-diphospho-sugar transferases"/>
    <property type="match status" value="1"/>
</dbReference>
<comment type="pathway">
    <text evidence="1">Isoprenoid biosynthesis; isopentenyl diphosphate biosynthesis via DXP pathway; isopentenyl diphosphate from 1-deoxy-D-xylulose 5-phosphate: step 2/6.</text>
</comment>
<dbReference type="CDD" id="cd02516">
    <property type="entry name" value="CDP-ME_synthetase"/>
    <property type="match status" value="1"/>
</dbReference>
<dbReference type="EC" id="2.7.7.60" evidence="3"/>
<keyword evidence="4 7" id="KW-0808">Transferase</keyword>
<evidence type="ECO:0000313" key="7">
    <source>
        <dbReference type="EMBL" id="VAY87671.1"/>
    </source>
</evidence>
<keyword evidence="5 7" id="KW-0548">Nucleotidyltransferase</keyword>
<dbReference type="PROSITE" id="PS01295">
    <property type="entry name" value="ISPD"/>
    <property type="match status" value="1"/>
</dbReference>
<dbReference type="PANTHER" id="PTHR32125">
    <property type="entry name" value="2-C-METHYL-D-ERYTHRITOL 4-PHOSPHATE CYTIDYLYLTRANSFERASE, CHLOROPLASTIC"/>
    <property type="match status" value="1"/>
</dbReference>
<dbReference type="Gene3D" id="3.90.550.10">
    <property type="entry name" value="Spore Coat Polysaccharide Biosynthesis Protein SpsA, Chain A"/>
    <property type="match status" value="1"/>
</dbReference>
<gene>
    <name evidence="7" type="primary">ispD</name>
    <name evidence="7" type="ORF">CARN8_2290010</name>
</gene>
<dbReference type="NCBIfam" id="TIGR00453">
    <property type="entry name" value="ispD"/>
    <property type="match status" value="1"/>
</dbReference>
<organism evidence="7">
    <name type="scientific">mine drainage metagenome</name>
    <dbReference type="NCBI Taxonomy" id="410659"/>
    <lineage>
        <taxon>unclassified sequences</taxon>
        <taxon>metagenomes</taxon>
        <taxon>ecological metagenomes</taxon>
    </lineage>
</organism>
<evidence type="ECO:0000256" key="3">
    <source>
        <dbReference type="ARBA" id="ARBA00012526"/>
    </source>
</evidence>
<dbReference type="Pfam" id="PF01128">
    <property type="entry name" value="IspD"/>
    <property type="match status" value="1"/>
</dbReference>
<evidence type="ECO:0000256" key="6">
    <source>
        <dbReference type="ARBA" id="ARBA00023229"/>
    </source>
</evidence>
<dbReference type="InterPro" id="IPR029044">
    <property type="entry name" value="Nucleotide-diphossugar_trans"/>
</dbReference>
<evidence type="ECO:0000256" key="4">
    <source>
        <dbReference type="ARBA" id="ARBA00022679"/>
    </source>
</evidence>
<dbReference type="PANTHER" id="PTHR32125:SF4">
    <property type="entry name" value="2-C-METHYL-D-ERYTHRITOL 4-PHOSPHATE CYTIDYLYLTRANSFERASE, CHLOROPLASTIC"/>
    <property type="match status" value="1"/>
</dbReference>
<name>A0A3P3ZMT2_9ZZZZ</name>
<reference evidence="7" key="1">
    <citation type="submission" date="2018-10" db="EMBL/GenBank/DDBJ databases">
        <authorList>
            <person name="Plewniak F."/>
        </authorList>
    </citation>
    <scope>NUCLEOTIDE SEQUENCE</scope>
</reference>
<protein>
    <recommendedName>
        <fullName evidence="3">2-C-methyl-D-erythritol 4-phosphate cytidylyltransferase</fullName>
        <ecNumber evidence="3">2.7.7.60</ecNumber>
    </recommendedName>
</protein>
<evidence type="ECO:0000256" key="1">
    <source>
        <dbReference type="ARBA" id="ARBA00004787"/>
    </source>
</evidence>
<dbReference type="FunFam" id="3.90.550.10:FF:000003">
    <property type="entry name" value="2-C-methyl-D-erythritol 4-phosphate cytidylyltransferase"/>
    <property type="match status" value="1"/>
</dbReference>
<comment type="similarity">
    <text evidence="2">Belongs to the IspD/TarI cytidylyltransferase family. IspD subfamily.</text>
</comment>
<dbReference type="HAMAP" id="MF_00108">
    <property type="entry name" value="IspD"/>
    <property type="match status" value="1"/>
</dbReference>
<dbReference type="UniPathway" id="UPA00056">
    <property type="reaction ID" value="UER00093"/>
</dbReference>
<dbReference type="GO" id="GO:0019288">
    <property type="term" value="P:isopentenyl diphosphate biosynthetic process, methylerythritol 4-phosphate pathway"/>
    <property type="evidence" value="ECO:0007669"/>
    <property type="project" value="UniProtKB-UniPathway"/>
</dbReference>
<dbReference type="GO" id="GO:0050518">
    <property type="term" value="F:2-C-methyl-D-erythritol 4-phosphate cytidylyltransferase activity"/>
    <property type="evidence" value="ECO:0007669"/>
    <property type="project" value="UniProtKB-EC"/>
</dbReference>
<accession>A0A3P3ZMT2</accession>
<dbReference type="InterPro" id="IPR001228">
    <property type="entry name" value="IspD"/>
</dbReference>
<dbReference type="InterPro" id="IPR018294">
    <property type="entry name" value="ISPD_synthase_CS"/>
</dbReference>
<dbReference type="InterPro" id="IPR034683">
    <property type="entry name" value="IspD/TarI"/>
</dbReference>
<dbReference type="InterPro" id="IPR050088">
    <property type="entry name" value="IspD/TarI_cytidylyltransf_bact"/>
</dbReference>
<dbReference type="AlphaFoldDB" id="A0A3P3ZMT2"/>
<proteinExistence type="inferred from homology"/>